<evidence type="ECO:0008006" key="5">
    <source>
        <dbReference type="Google" id="ProtNLM"/>
    </source>
</evidence>
<reference evidence="1 4" key="2">
    <citation type="submission" date="2023-11" db="EMBL/GenBank/DDBJ databases">
        <title>Plant-associative lifestyle of Vibrio porteresiae and its evolutionary dynamics.</title>
        <authorList>
            <person name="Rameshkumar N."/>
            <person name="Kirti K."/>
        </authorList>
    </citation>
    <scope>NUCLEOTIDE SEQUENCE [LARGE SCALE GENOMIC DNA]</scope>
    <source>
        <strain evidence="1 4">MSSRF38</strain>
    </source>
</reference>
<evidence type="ECO:0000313" key="4">
    <source>
        <dbReference type="Proteomes" id="UP001283366"/>
    </source>
</evidence>
<dbReference type="OrthoDB" id="8447155at2"/>
<dbReference type="EMBL" id="FXXI01000001">
    <property type="protein sequence ID" value="SMR99686.1"/>
    <property type="molecule type" value="Genomic_DNA"/>
</dbReference>
<dbReference type="EMBL" id="JAWRCO010000001">
    <property type="protein sequence ID" value="MDW6003520.1"/>
    <property type="molecule type" value="Genomic_DNA"/>
</dbReference>
<gene>
    <name evidence="1" type="ORF">SBX37_11740</name>
    <name evidence="2" type="ORF">VIM7927_00914</name>
</gene>
<dbReference type="Proteomes" id="UP000196125">
    <property type="component" value="Unassembled WGS sequence"/>
</dbReference>
<evidence type="ECO:0000313" key="2">
    <source>
        <dbReference type="EMBL" id="SMR99686.1"/>
    </source>
</evidence>
<dbReference type="AlphaFoldDB" id="A0A1Y6IPX0"/>
<keyword evidence="4" id="KW-1185">Reference proteome</keyword>
<dbReference type="Proteomes" id="UP001283366">
    <property type="component" value="Unassembled WGS sequence"/>
</dbReference>
<dbReference type="InterPro" id="IPR012349">
    <property type="entry name" value="Split_barrel_FMN-bd"/>
</dbReference>
<accession>A0A1Y6IPX0</accession>
<name>A0A1Y6IPX0_9VIBR</name>
<evidence type="ECO:0000313" key="3">
    <source>
        <dbReference type="Proteomes" id="UP000196125"/>
    </source>
</evidence>
<protein>
    <recommendedName>
        <fullName evidence="5">Pyridoxamine 5'-phosphate oxidase putative domain-containing protein</fullName>
    </recommendedName>
</protein>
<organism evidence="2 3">
    <name type="scientific">Vibrio mangrovi</name>
    <dbReference type="NCBI Taxonomy" id="474394"/>
    <lineage>
        <taxon>Bacteria</taxon>
        <taxon>Pseudomonadati</taxon>
        <taxon>Pseudomonadota</taxon>
        <taxon>Gammaproteobacteria</taxon>
        <taxon>Vibrionales</taxon>
        <taxon>Vibrionaceae</taxon>
        <taxon>Vibrio</taxon>
    </lineage>
</organism>
<reference evidence="2 3" key="1">
    <citation type="submission" date="2017-05" db="EMBL/GenBank/DDBJ databases">
        <authorList>
            <person name="Song R."/>
            <person name="Chenine A.L."/>
            <person name="Ruprecht R.M."/>
        </authorList>
    </citation>
    <scope>NUCLEOTIDE SEQUENCE [LARGE SCALE GENOMIC DNA]</scope>
    <source>
        <strain evidence="2 3">CECT 7927</strain>
    </source>
</reference>
<proteinExistence type="predicted"/>
<evidence type="ECO:0000313" key="1">
    <source>
        <dbReference type="EMBL" id="MDW6003520.1"/>
    </source>
</evidence>
<dbReference type="SUPFAM" id="SSF50475">
    <property type="entry name" value="FMN-binding split barrel"/>
    <property type="match status" value="1"/>
</dbReference>
<dbReference type="Gene3D" id="2.30.110.10">
    <property type="entry name" value="Electron Transport, Fmn-binding Protein, Chain A"/>
    <property type="match status" value="1"/>
</dbReference>
<sequence length="148" mass="16939">MNKNIDKSLIKFLNKNKILTLCVSSGEELWAASCIFSFNEIDVSAIISTSHKTRHASMMTENNIVAGTIGSKLSLLKSMGIQYRGVINLLEGERYTVAKGSYLKKYPYLKNKVSDIWKISFDEIKLVSMTMGRHHRIEWLRDNHTRIN</sequence>
<dbReference type="RefSeq" id="WP_087479697.1">
    <property type="nucleotide sequence ID" value="NZ_AP024883.1"/>
</dbReference>